<keyword evidence="2" id="KW-1185">Reference proteome</keyword>
<dbReference type="Proteomes" id="UP001212152">
    <property type="component" value="Unassembled WGS sequence"/>
</dbReference>
<proteinExistence type="predicted"/>
<evidence type="ECO:0000313" key="2">
    <source>
        <dbReference type="Proteomes" id="UP001212152"/>
    </source>
</evidence>
<accession>A0AAD5TRR9</accession>
<evidence type="ECO:0000313" key="1">
    <source>
        <dbReference type="EMBL" id="KAJ3185162.1"/>
    </source>
</evidence>
<comment type="caution">
    <text evidence="1">The sequence shown here is derived from an EMBL/GenBank/DDBJ whole genome shotgun (WGS) entry which is preliminary data.</text>
</comment>
<sequence length="131" mass="13623">MTHHNTTTTAATGNPSLGDKIVGHAERAVGHMLPGTDLGHQLKAEGALKTGDAHKAAKASADMDHHGLTHRHDHVQQSDGHYAEGVAQRAAGHIIPGQEGHKLKAAGAMNKGDMHTADKAASHLDARHSAV</sequence>
<gene>
    <name evidence="1" type="ORF">HDU87_002729</name>
</gene>
<protein>
    <submittedName>
        <fullName evidence="1">Uncharacterized protein</fullName>
    </submittedName>
</protein>
<organism evidence="1 2">
    <name type="scientific">Geranomyces variabilis</name>
    <dbReference type="NCBI Taxonomy" id="109894"/>
    <lineage>
        <taxon>Eukaryota</taxon>
        <taxon>Fungi</taxon>
        <taxon>Fungi incertae sedis</taxon>
        <taxon>Chytridiomycota</taxon>
        <taxon>Chytridiomycota incertae sedis</taxon>
        <taxon>Chytridiomycetes</taxon>
        <taxon>Spizellomycetales</taxon>
        <taxon>Powellomycetaceae</taxon>
        <taxon>Geranomyces</taxon>
    </lineage>
</organism>
<name>A0AAD5TRR9_9FUNG</name>
<dbReference type="AlphaFoldDB" id="A0AAD5TRR9"/>
<dbReference type="EMBL" id="JADGJQ010000002">
    <property type="protein sequence ID" value="KAJ3185162.1"/>
    <property type="molecule type" value="Genomic_DNA"/>
</dbReference>
<reference evidence="1" key="1">
    <citation type="submission" date="2020-05" db="EMBL/GenBank/DDBJ databases">
        <title>Phylogenomic resolution of chytrid fungi.</title>
        <authorList>
            <person name="Stajich J.E."/>
            <person name="Amses K."/>
            <person name="Simmons R."/>
            <person name="Seto K."/>
            <person name="Myers J."/>
            <person name="Bonds A."/>
            <person name="Quandt C.A."/>
            <person name="Barry K."/>
            <person name="Liu P."/>
            <person name="Grigoriev I."/>
            <person name="Longcore J.E."/>
            <person name="James T.Y."/>
        </authorList>
    </citation>
    <scope>NUCLEOTIDE SEQUENCE</scope>
    <source>
        <strain evidence="1">JEL0379</strain>
    </source>
</reference>